<evidence type="ECO:0000313" key="3">
    <source>
        <dbReference type="Proteomes" id="UP000391834"/>
    </source>
</evidence>
<reference evidence="2 3" key="1">
    <citation type="submission" date="2019-10" db="EMBL/GenBank/DDBJ databases">
        <title>Prolixibacter strains distinguished by the presence of nitrate reductase genes were adept at nitrate-dependent anaerobic corrosion of metallic iron and carbon steel.</title>
        <authorList>
            <person name="Iino T."/>
            <person name="Shono N."/>
            <person name="Ito K."/>
            <person name="Nakamura R."/>
            <person name="Sueoka K."/>
            <person name="Harayama S."/>
            <person name="Ohkuma M."/>
        </authorList>
    </citation>
    <scope>NUCLEOTIDE SEQUENCE [LARGE SCALE GENOMIC DNA]</scope>
    <source>
        <strain evidence="2 3">JCM 13498</strain>
    </source>
</reference>
<dbReference type="OrthoDB" id="1007365at2"/>
<proteinExistence type="predicted"/>
<organism evidence="2 3">
    <name type="scientific">Prolixibacter bellariivorans</name>
    <dbReference type="NCBI Taxonomy" id="314319"/>
    <lineage>
        <taxon>Bacteria</taxon>
        <taxon>Pseudomonadati</taxon>
        <taxon>Bacteroidota</taxon>
        <taxon>Bacteroidia</taxon>
        <taxon>Marinilabiliales</taxon>
        <taxon>Prolixibacteraceae</taxon>
        <taxon>Prolixibacter</taxon>
    </lineage>
</organism>
<feature type="signal peptide" evidence="1">
    <location>
        <begin position="1"/>
        <end position="24"/>
    </location>
</feature>
<gene>
    <name evidence="2" type="ORF">PbJCM13498_37210</name>
</gene>
<dbReference type="RefSeq" id="WP_027585581.1">
    <property type="nucleotide sequence ID" value="NZ_BLAX01000001.1"/>
</dbReference>
<sequence>MKQQRFFSLAILGLLLILCPFSSAAQSSDEVNALLDVSARHFLPGQVIKVDVQLNNHTSRLIKSRTRLQVVNQGGLESWSTLLRIPLKANQSFRIPMMVKAPEVDGKYILRASADENGAKLSDDIPFDVFQPEKSKKLSKIMVYVPDYEPALKKFVEEWKINAPSFSWGQCMLCSYRTWQRLQNGDTDVRAEVERALRRNMSVIFLDFGPAKMPDIDQTEIDLPFRISTYFSGKANPEKAFSIVSKDQELNYHLQNMESGNWNGFDAVTVPPVRMNVKVKGGSKKNIVQAGKNPYRFPVVSISIGKGRGKVILSQLLTDGRLLKPDGKTPTKKDGLQYDPLTVQLVLNLISMSVDNSLLQGASN</sequence>
<dbReference type="EMBL" id="BLAX01000001">
    <property type="protein sequence ID" value="GET34858.1"/>
    <property type="molecule type" value="Genomic_DNA"/>
</dbReference>
<dbReference type="AlphaFoldDB" id="A0A5M4B4T2"/>
<keyword evidence="3" id="KW-1185">Reference proteome</keyword>
<dbReference type="Proteomes" id="UP000391834">
    <property type="component" value="Unassembled WGS sequence"/>
</dbReference>
<keyword evidence="1" id="KW-0732">Signal</keyword>
<protein>
    <submittedName>
        <fullName evidence="2">Uncharacterized protein</fullName>
    </submittedName>
</protein>
<evidence type="ECO:0000313" key="2">
    <source>
        <dbReference type="EMBL" id="GET34858.1"/>
    </source>
</evidence>
<feature type="chain" id="PRO_5024339286" evidence="1">
    <location>
        <begin position="25"/>
        <end position="364"/>
    </location>
</feature>
<accession>A0A5M4B4T2</accession>
<evidence type="ECO:0000256" key="1">
    <source>
        <dbReference type="SAM" id="SignalP"/>
    </source>
</evidence>
<comment type="caution">
    <text evidence="2">The sequence shown here is derived from an EMBL/GenBank/DDBJ whole genome shotgun (WGS) entry which is preliminary data.</text>
</comment>
<name>A0A5M4B4T2_9BACT</name>